<dbReference type="Proteomes" id="UP000053268">
    <property type="component" value="Unassembled WGS sequence"/>
</dbReference>
<dbReference type="InterPro" id="IPR036612">
    <property type="entry name" value="KH_dom_type_1_sf"/>
</dbReference>
<dbReference type="CDD" id="cd22433">
    <property type="entry name" value="KH-I_HNRNPK_rpt2"/>
    <property type="match status" value="1"/>
</dbReference>
<keyword evidence="2" id="KW-0694">RNA-binding</keyword>
<gene>
    <name evidence="5" type="ORF">RR46_07748</name>
</gene>
<dbReference type="GO" id="GO:0003723">
    <property type="term" value="F:RNA binding"/>
    <property type="evidence" value="ECO:0007669"/>
    <property type="project" value="UniProtKB-UniRule"/>
</dbReference>
<feature type="compositionally biased region" description="Pro residues" evidence="3">
    <location>
        <begin position="311"/>
        <end position="334"/>
    </location>
</feature>
<dbReference type="SMART" id="SM00322">
    <property type="entry name" value="KH"/>
    <property type="match status" value="3"/>
</dbReference>
<dbReference type="CDD" id="cd22434">
    <property type="entry name" value="KH-I_HNRNPK_rpt3"/>
    <property type="match status" value="1"/>
</dbReference>
<dbReference type="GO" id="GO:0010468">
    <property type="term" value="P:regulation of gene expression"/>
    <property type="evidence" value="ECO:0007669"/>
    <property type="project" value="UniProtKB-ARBA"/>
</dbReference>
<keyword evidence="6" id="KW-1185">Reference proteome</keyword>
<evidence type="ECO:0000313" key="6">
    <source>
        <dbReference type="Proteomes" id="UP000053268"/>
    </source>
</evidence>
<dbReference type="GO" id="GO:1990904">
    <property type="term" value="C:ribonucleoprotein complex"/>
    <property type="evidence" value="ECO:0007669"/>
    <property type="project" value="UniProtKB-KW"/>
</dbReference>
<feature type="domain" description="K Homology" evidence="4">
    <location>
        <begin position="377"/>
        <end position="447"/>
    </location>
</feature>
<feature type="compositionally biased region" description="Gly residues" evidence="3">
    <location>
        <begin position="299"/>
        <end position="308"/>
    </location>
</feature>
<dbReference type="PANTHER" id="PTHR10288">
    <property type="entry name" value="KH DOMAIN CONTAINING RNA BINDING PROTEIN"/>
    <property type="match status" value="1"/>
</dbReference>
<feature type="compositionally biased region" description="Pro residues" evidence="3">
    <location>
        <begin position="70"/>
        <end position="80"/>
    </location>
</feature>
<dbReference type="Gene3D" id="3.30.1370.10">
    <property type="entry name" value="K Homology domain, type 1"/>
    <property type="match status" value="3"/>
</dbReference>
<dbReference type="PROSITE" id="PS50084">
    <property type="entry name" value="KH_TYPE_1"/>
    <property type="match status" value="3"/>
</dbReference>
<dbReference type="AlphaFoldDB" id="A0A194QEZ6"/>
<name>A0A194QEZ6_PAPXU</name>
<feature type="region of interest" description="Disordered" evidence="3">
    <location>
        <begin position="1"/>
        <end position="140"/>
    </location>
</feature>
<dbReference type="STRING" id="66420.A0A194QEZ6"/>
<feature type="region of interest" description="Disordered" evidence="3">
    <location>
        <begin position="299"/>
        <end position="380"/>
    </location>
</feature>
<reference evidence="5 6" key="1">
    <citation type="journal article" date="2015" name="Nat. Commun.">
        <title>Outbred genome sequencing and CRISPR/Cas9 gene editing in butterflies.</title>
        <authorList>
            <person name="Li X."/>
            <person name="Fan D."/>
            <person name="Zhang W."/>
            <person name="Liu G."/>
            <person name="Zhang L."/>
            <person name="Zhao L."/>
            <person name="Fang X."/>
            <person name="Chen L."/>
            <person name="Dong Y."/>
            <person name="Chen Y."/>
            <person name="Ding Y."/>
            <person name="Zhao R."/>
            <person name="Feng M."/>
            <person name="Zhu Y."/>
            <person name="Feng Y."/>
            <person name="Jiang X."/>
            <person name="Zhu D."/>
            <person name="Xiang H."/>
            <person name="Feng X."/>
            <person name="Li S."/>
            <person name="Wang J."/>
            <person name="Zhang G."/>
            <person name="Kronforst M.R."/>
            <person name="Wang W."/>
        </authorList>
    </citation>
    <scope>NUCLEOTIDE SEQUENCE [LARGE SCALE GENOMIC DNA]</scope>
    <source>
        <strain evidence="5">Ya'a_city_454_Px</strain>
        <tissue evidence="5">Whole body</tissue>
    </source>
</reference>
<keyword evidence="1" id="KW-0677">Repeat</keyword>
<evidence type="ECO:0000259" key="4">
    <source>
        <dbReference type="SMART" id="SM00322"/>
    </source>
</evidence>
<dbReference type="InterPro" id="IPR004087">
    <property type="entry name" value="KH_dom"/>
</dbReference>
<feature type="compositionally biased region" description="Basic and acidic residues" evidence="3">
    <location>
        <begin position="1"/>
        <end position="20"/>
    </location>
</feature>
<dbReference type="InterPro" id="IPR004088">
    <property type="entry name" value="KH_dom_type_1"/>
</dbReference>
<protein>
    <submittedName>
        <fullName evidence="5">Heterogeneous nuclear ribonucleoprotein K</fullName>
    </submittedName>
</protein>
<feature type="domain" description="K Homology" evidence="4">
    <location>
        <begin position="191"/>
        <end position="262"/>
    </location>
</feature>
<sequence length="458" mass="48520">MKRDAYGEDGPVHKRQRQTDDEVTFLIPSKVAGSIIGKGGSNISKLRNEGVGHGAEARGAPLQRFSVAGPAPPPPPPRRPPPTRHAVQSLYNSPRLPRPRTEFEQPSGVRCFTRPVPSHHTAELHASSPPATLPRPVSSDLTRRDYSATTTSESFIDIVLSISACDIDTILEIVKDILPNLADGALKGGNEDLDIRLLIHQSRAGCVIGKAGAKIKELREKTGARLKIFSSTAPQSTERVVQLVGSKEAVAAGVREVLDLIRQARTYCSVPIKGAIQNYDPHNYDDYYADEYGGFGGGAGAAGRGGRGAPPRSPRSAPPRAPRPPAPRAAPPGPRGAFNDYGGPPRGFGGPPRANFPGPTFPGGNFGGGFNRNSGGQETSTQVTIPKDLAGAIIGKAGSRIRKIRAESGAGIEIAEPLPGSSDRIITITGTPQRIQMAQYLLQQSVHESNPNLGRGNF</sequence>
<feature type="domain" description="K Homology" evidence="4">
    <location>
        <begin position="19"/>
        <end position="179"/>
    </location>
</feature>
<proteinExistence type="predicted"/>
<dbReference type="SUPFAM" id="SSF54791">
    <property type="entry name" value="Eukaryotic type KH-domain (KH-domain type I)"/>
    <property type="match status" value="3"/>
</dbReference>
<organism evidence="5 6">
    <name type="scientific">Papilio xuthus</name>
    <name type="common">Asian swallowtail butterfly</name>
    <dbReference type="NCBI Taxonomy" id="66420"/>
    <lineage>
        <taxon>Eukaryota</taxon>
        <taxon>Metazoa</taxon>
        <taxon>Ecdysozoa</taxon>
        <taxon>Arthropoda</taxon>
        <taxon>Hexapoda</taxon>
        <taxon>Insecta</taxon>
        <taxon>Pterygota</taxon>
        <taxon>Neoptera</taxon>
        <taxon>Endopterygota</taxon>
        <taxon>Lepidoptera</taxon>
        <taxon>Glossata</taxon>
        <taxon>Ditrysia</taxon>
        <taxon>Papilionoidea</taxon>
        <taxon>Papilionidae</taxon>
        <taxon>Papilioninae</taxon>
        <taxon>Papilio</taxon>
    </lineage>
</organism>
<dbReference type="EMBL" id="KQ459053">
    <property type="protein sequence ID" value="KPJ03989.1"/>
    <property type="molecule type" value="Genomic_DNA"/>
</dbReference>
<evidence type="ECO:0000313" key="5">
    <source>
        <dbReference type="EMBL" id="KPJ03989.1"/>
    </source>
</evidence>
<evidence type="ECO:0000256" key="1">
    <source>
        <dbReference type="ARBA" id="ARBA00022737"/>
    </source>
</evidence>
<evidence type="ECO:0000256" key="3">
    <source>
        <dbReference type="SAM" id="MobiDB-lite"/>
    </source>
</evidence>
<accession>A0A194QEZ6</accession>
<keyword evidence="5" id="KW-0687">Ribonucleoprotein</keyword>
<dbReference type="Pfam" id="PF00013">
    <property type="entry name" value="KH_1"/>
    <property type="match status" value="3"/>
</dbReference>
<evidence type="ECO:0000256" key="2">
    <source>
        <dbReference type="PROSITE-ProRule" id="PRU00117"/>
    </source>
</evidence>